<dbReference type="Proteomes" id="UP000419144">
    <property type="component" value="Unassembled WGS sequence"/>
</dbReference>
<dbReference type="GO" id="GO:0006310">
    <property type="term" value="P:DNA recombination"/>
    <property type="evidence" value="ECO:0007669"/>
    <property type="project" value="UniProtKB-KW"/>
</dbReference>
<dbReference type="InterPro" id="IPR012308">
    <property type="entry name" value="DNA_ligase_ATP-dep_N"/>
</dbReference>
<dbReference type="FunFam" id="2.40.50.140:FF:000062">
    <property type="entry name" value="DNA ligase"/>
    <property type="match status" value="1"/>
</dbReference>
<dbReference type="FunFam" id="3.30.470.30:FF:000002">
    <property type="entry name" value="DNA ligase"/>
    <property type="match status" value="1"/>
</dbReference>
<keyword evidence="5" id="KW-0235">DNA replication</keyword>
<dbReference type="InterPro" id="IPR016059">
    <property type="entry name" value="DNA_ligase_ATP-dep_CS"/>
</dbReference>
<dbReference type="PROSITE" id="PS00333">
    <property type="entry name" value="DNA_LIGASE_A2"/>
    <property type="match status" value="1"/>
</dbReference>
<gene>
    <name evidence="18" type="ORF">LtaPh_3034800</name>
</gene>
<evidence type="ECO:0000256" key="11">
    <source>
        <dbReference type="ARBA" id="ARBA00023242"/>
    </source>
</evidence>
<keyword evidence="4" id="KW-0132">Cell division</keyword>
<dbReference type="GO" id="GO:0005634">
    <property type="term" value="C:nucleus"/>
    <property type="evidence" value="ECO:0007669"/>
    <property type="project" value="UniProtKB-SubCell"/>
</dbReference>
<dbReference type="GO" id="GO:0003677">
    <property type="term" value="F:DNA binding"/>
    <property type="evidence" value="ECO:0007669"/>
    <property type="project" value="InterPro"/>
</dbReference>
<comment type="caution">
    <text evidence="18">The sequence shown here is derived from an EMBL/GenBank/DDBJ whole genome shotgun (WGS) entry which is preliminary data.</text>
</comment>
<evidence type="ECO:0000256" key="13">
    <source>
        <dbReference type="ARBA" id="ARBA00034003"/>
    </source>
</evidence>
<evidence type="ECO:0000256" key="1">
    <source>
        <dbReference type="ARBA" id="ARBA00004123"/>
    </source>
</evidence>
<evidence type="ECO:0000256" key="6">
    <source>
        <dbReference type="ARBA" id="ARBA00022741"/>
    </source>
</evidence>
<dbReference type="InterPro" id="IPR050191">
    <property type="entry name" value="ATP-dep_DNA_ligase"/>
</dbReference>
<dbReference type="NCBIfam" id="TIGR00574">
    <property type="entry name" value="dnl1"/>
    <property type="match status" value="1"/>
</dbReference>
<evidence type="ECO:0000256" key="7">
    <source>
        <dbReference type="ARBA" id="ARBA00022763"/>
    </source>
</evidence>
<dbReference type="EC" id="6.5.1.1" evidence="14"/>
<keyword evidence="6 14" id="KW-0547">Nucleotide-binding</keyword>
<dbReference type="Gene3D" id="2.40.50.140">
    <property type="entry name" value="Nucleic acid-binding proteins"/>
    <property type="match status" value="1"/>
</dbReference>
<dbReference type="PROSITE" id="PS50160">
    <property type="entry name" value="DNA_LIGASE_A3"/>
    <property type="match status" value="1"/>
</dbReference>
<keyword evidence="7 14" id="KW-0227">DNA damage</keyword>
<dbReference type="InterPro" id="IPR000977">
    <property type="entry name" value="DNA_ligase_ATP-dep"/>
</dbReference>
<evidence type="ECO:0000256" key="5">
    <source>
        <dbReference type="ARBA" id="ARBA00022705"/>
    </source>
</evidence>
<dbReference type="GO" id="GO:0006281">
    <property type="term" value="P:DNA repair"/>
    <property type="evidence" value="ECO:0007669"/>
    <property type="project" value="UniProtKB-KW"/>
</dbReference>
<keyword evidence="8 14" id="KW-0067">ATP-binding</keyword>
<dbReference type="GO" id="GO:0003910">
    <property type="term" value="F:DNA ligase (ATP) activity"/>
    <property type="evidence" value="ECO:0007669"/>
    <property type="project" value="UniProtKB-EC"/>
</dbReference>
<dbReference type="GO" id="GO:0006273">
    <property type="term" value="P:lagging strand elongation"/>
    <property type="evidence" value="ECO:0007669"/>
    <property type="project" value="TreeGrafter"/>
</dbReference>
<dbReference type="InterPro" id="IPR012310">
    <property type="entry name" value="DNA_ligase_ATP-dep_cent"/>
</dbReference>
<dbReference type="CDD" id="cd07900">
    <property type="entry name" value="Adenylation_DNA_ligase_I_Euk"/>
    <property type="match status" value="1"/>
</dbReference>
<proteinExistence type="inferred from homology"/>
<dbReference type="Gene3D" id="3.30.1490.70">
    <property type="match status" value="1"/>
</dbReference>
<keyword evidence="10 14" id="KW-0234">DNA repair</keyword>
<evidence type="ECO:0000256" key="9">
    <source>
        <dbReference type="ARBA" id="ARBA00023172"/>
    </source>
</evidence>
<evidence type="ECO:0000256" key="12">
    <source>
        <dbReference type="ARBA" id="ARBA00023306"/>
    </source>
</evidence>
<dbReference type="VEuPathDB" id="TriTrypDB:LtaPh_3034800"/>
<keyword evidence="19" id="KW-1185">Reference proteome</keyword>
<dbReference type="GO" id="GO:0071897">
    <property type="term" value="P:DNA biosynthetic process"/>
    <property type="evidence" value="ECO:0007669"/>
    <property type="project" value="InterPro"/>
</dbReference>
<dbReference type="Pfam" id="PF04679">
    <property type="entry name" value="DNA_ligase_A_C"/>
    <property type="match status" value="1"/>
</dbReference>
<reference evidence="18" key="1">
    <citation type="submission" date="2019-11" db="EMBL/GenBank/DDBJ databases">
        <title>Leishmania tarentolae CDS.</title>
        <authorList>
            <person name="Goto Y."/>
            <person name="Yamagishi J."/>
        </authorList>
    </citation>
    <scope>NUCLEOTIDE SEQUENCE [LARGE SCALE GENOMIC DNA]</scope>
    <source>
        <strain evidence="18">Parrot Tar II</strain>
    </source>
</reference>
<dbReference type="FunFam" id="1.10.3260.10:FF:000013">
    <property type="entry name" value="DNA ligase"/>
    <property type="match status" value="1"/>
</dbReference>
<feature type="region of interest" description="Disordered" evidence="16">
    <location>
        <begin position="16"/>
        <end position="68"/>
    </location>
</feature>
<evidence type="ECO:0000256" key="4">
    <source>
        <dbReference type="ARBA" id="ARBA00022618"/>
    </source>
</evidence>
<dbReference type="InterPro" id="IPR036599">
    <property type="entry name" value="DNA_ligase_N_sf"/>
</dbReference>
<evidence type="ECO:0000313" key="18">
    <source>
        <dbReference type="EMBL" id="GET90957.1"/>
    </source>
</evidence>
<sequence>MHQTTFERFFAAKARADGLSETDAPSAEAKKAATDRNREDRKRLRNEEKAADPHVSISPLSNAGSGLRSSWNEPTNAYYAQHVVEYKELVADVPPPTATSMAKLFQESSFDPVTTFQAVWPPPRVPAVPSTADASEPVPFAAVVDVLADISATGSRLECLKQLTFLLLAVIERCPEDLAPVMYLVINKQAPQHEGVELGIGDAVLVKAVAECCGMTEARTKEEYRQSGDLAEIAQMHKQKQSTLLKPKPLSARSVFKTYKEIAMMSGKDVMRRRADLIKGLLRDAQGPEVNLIVRGLQQKMRIGLAEPSALAAVGYAFALHFLGDVQMHKMDEVQLQTLLNTGADSLARIFYEVPSLDVVLSAVLTNGFMTLVPGSCISRQYAKDLSIRPGLPVKPQLAYPTNSITVILDRLQGKKFTSEYKYDGERAQIHYDKDKGFHIFSRNSETHTGKYPDVISMLPKVFDPVEVQSFILDSEVVAVHPETGTLQAFQVLQHRGRKNITEEDVSIPVCVFVFDILYFNGEPQLNKTLQKRRELLWRCIQPLPEKLAFATYLDSDNVEDVQKFLERSIVDGCEGLMVKTLEEEANYTPAKRSHYWLKLKKDYMDGLTDTLDLVPIAAFYGKGKRTGVFGGFLLACYDLKTDEYQSICKIGTGFQDEELEKLTRSLKPFAVDHKPRYYRAGGEEPDVWLTEAQVWEVKAADLSVSPVHQAALGLVDPNKGIALRFPRYIRQREDKTPVDATNAQQVADMYKAQSLAVQRDANGDVE</sequence>
<dbReference type="Pfam" id="PF01068">
    <property type="entry name" value="DNA_ligase_A_M"/>
    <property type="match status" value="1"/>
</dbReference>
<dbReference type="SUPFAM" id="SSF50249">
    <property type="entry name" value="Nucleic acid-binding proteins"/>
    <property type="match status" value="1"/>
</dbReference>
<dbReference type="GO" id="GO:0005524">
    <property type="term" value="F:ATP binding"/>
    <property type="evidence" value="ECO:0007669"/>
    <property type="project" value="UniProtKB-KW"/>
</dbReference>
<dbReference type="GO" id="GO:0005739">
    <property type="term" value="C:mitochondrion"/>
    <property type="evidence" value="ECO:0007669"/>
    <property type="project" value="TreeGrafter"/>
</dbReference>
<accession>A0A640KTU9</accession>
<evidence type="ECO:0000256" key="14">
    <source>
        <dbReference type="RuleBase" id="RU000617"/>
    </source>
</evidence>
<evidence type="ECO:0000256" key="16">
    <source>
        <dbReference type="SAM" id="MobiDB-lite"/>
    </source>
</evidence>
<dbReference type="EMBL" id="BLBS01000043">
    <property type="protein sequence ID" value="GET90957.1"/>
    <property type="molecule type" value="Genomic_DNA"/>
</dbReference>
<dbReference type="Gene3D" id="3.30.470.30">
    <property type="entry name" value="DNA ligase/mRNA capping enzyme"/>
    <property type="match status" value="1"/>
</dbReference>
<dbReference type="SUPFAM" id="SSF117018">
    <property type="entry name" value="ATP-dependent DNA ligase DNA-binding domain"/>
    <property type="match status" value="1"/>
</dbReference>
<evidence type="ECO:0000256" key="8">
    <source>
        <dbReference type="ARBA" id="ARBA00022840"/>
    </source>
</evidence>
<dbReference type="Pfam" id="PF04675">
    <property type="entry name" value="DNA_ligase_A_N"/>
    <property type="match status" value="1"/>
</dbReference>
<evidence type="ECO:0000256" key="2">
    <source>
        <dbReference type="ARBA" id="ARBA00007572"/>
    </source>
</evidence>
<evidence type="ECO:0000256" key="3">
    <source>
        <dbReference type="ARBA" id="ARBA00022598"/>
    </source>
</evidence>
<keyword evidence="12" id="KW-0131">Cell cycle</keyword>
<dbReference type="OrthoDB" id="206088at2759"/>
<protein>
    <recommendedName>
        <fullName evidence="14">DNA ligase</fullName>
        <ecNumber evidence="14">6.5.1.1</ecNumber>
    </recommendedName>
</protein>
<dbReference type="PANTHER" id="PTHR45674:SF4">
    <property type="entry name" value="DNA LIGASE 1"/>
    <property type="match status" value="1"/>
</dbReference>
<keyword evidence="9 14" id="KW-0233">DNA recombination</keyword>
<dbReference type="InterPro" id="IPR012340">
    <property type="entry name" value="NA-bd_OB-fold"/>
</dbReference>
<comment type="similarity">
    <text evidence="2 15">Belongs to the ATP-dependent DNA ligase family.</text>
</comment>
<keyword evidence="3 14" id="KW-0436">Ligase</keyword>
<dbReference type="PANTHER" id="PTHR45674">
    <property type="entry name" value="DNA LIGASE 1/3 FAMILY MEMBER"/>
    <property type="match status" value="1"/>
</dbReference>
<dbReference type="Gene3D" id="1.10.3260.10">
    <property type="entry name" value="DNA ligase, ATP-dependent, N-terminal domain"/>
    <property type="match status" value="1"/>
</dbReference>
<feature type="domain" description="ATP-dependent DNA ligase family profile" evidence="17">
    <location>
        <begin position="503"/>
        <end position="639"/>
    </location>
</feature>
<feature type="compositionally biased region" description="Basic and acidic residues" evidence="16">
    <location>
        <begin position="28"/>
        <end position="52"/>
    </location>
</feature>
<dbReference type="CDD" id="cd07969">
    <property type="entry name" value="OBF_DNA_ligase_I"/>
    <property type="match status" value="1"/>
</dbReference>
<organism evidence="18 19">
    <name type="scientific">Leishmania tarentolae</name>
    <name type="common">Sauroleishmania tarentolae</name>
    <dbReference type="NCBI Taxonomy" id="5689"/>
    <lineage>
        <taxon>Eukaryota</taxon>
        <taxon>Discoba</taxon>
        <taxon>Euglenozoa</taxon>
        <taxon>Kinetoplastea</taxon>
        <taxon>Metakinetoplastina</taxon>
        <taxon>Trypanosomatida</taxon>
        <taxon>Trypanosomatidae</taxon>
        <taxon>Leishmaniinae</taxon>
        <taxon>Leishmania</taxon>
        <taxon>lizard Leishmania</taxon>
    </lineage>
</organism>
<dbReference type="SUPFAM" id="SSF56091">
    <property type="entry name" value="DNA ligase/mRNA capping enzyme, catalytic domain"/>
    <property type="match status" value="1"/>
</dbReference>
<dbReference type="AlphaFoldDB" id="A0A640KTU9"/>
<comment type="subcellular location">
    <subcellularLocation>
        <location evidence="1">Nucleus</location>
    </subcellularLocation>
</comment>
<evidence type="ECO:0000313" key="19">
    <source>
        <dbReference type="Proteomes" id="UP000419144"/>
    </source>
</evidence>
<keyword evidence="11" id="KW-0539">Nucleus</keyword>
<dbReference type="InterPro" id="IPR012309">
    <property type="entry name" value="DNA_ligase_ATP-dep_C"/>
</dbReference>
<evidence type="ECO:0000259" key="17">
    <source>
        <dbReference type="PROSITE" id="PS50160"/>
    </source>
</evidence>
<evidence type="ECO:0000256" key="10">
    <source>
        <dbReference type="ARBA" id="ARBA00023204"/>
    </source>
</evidence>
<comment type="catalytic activity">
    <reaction evidence="13 14">
        <text>ATP + (deoxyribonucleotide)n-3'-hydroxyl + 5'-phospho-(deoxyribonucleotide)m = (deoxyribonucleotide)n+m + AMP + diphosphate.</text>
        <dbReference type="EC" id="6.5.1.1"/>
    </reaction>
</comment>
<dbReference type="PROSITE" id="PS00697">
    <property type="entry name" value="DNA_LIGASE_A1"/>
    <property type="match status" value="1"/>
</dbReference>
<feature type="compositionally biased region" description="Polar residues" evidence="16">
    <location>
        <begin position="58"/>
        <end position="68"/>
    </location>
</feature>
<dbReference type="GO" id="GO:0051301">
    <property type="term" value="P:cell division"/>
    <property type="evidence" value="ECO:0007669"/>
    <property type="project" value="UniProtKB-KW"/>
</dbReference>
<evidence type="ECO:0000256" key="15">
    <source>
        <dbReference type="RuleBase" id="RU004196"/>
    </source>
</evidence>
<name>A0A640KTU9_LEITA</name>